<dbReference type="GO" id="GO:0008379">
    <property type="term" value="F:thioredoxin peroxidase activity"/>
    <property type="evidence" value="ECO:0007669"/>
    <property type="project" value="InterPro"/>
</dbReference>
<dbReference type="GO" id="GO:0005737">
    <property type="term" value="C:cytoplasm"/>
    <property type="evidence" value="ECO:0007669"/>
    <property type="project" value="TreeGrafter"/>
</dbReference>
<dbReference type="InterPro" id="IPR002109">
    <property type="entry name" value="Glutaredoxin"/>
</dbReference>
<dbReference type="Gene3D" id="3.40.30.10">
    <property type="entry name" value="Glutaredoxin"/>
    <property type="match status" value="2"/>
</dbReference>
<gene>
    <name evidence="3" type="ORF">A4W93_03955</name>
</gene>
<dbReference type="Pfam" id="PF08534">
    <property type="entry name" value="Redoxin"/>
    <property type="match status" value="1"/>
</dbReference>
<dbReference type="STRING" id="946333.A4W93_03955"/>
<dbReference type="AlphaFoldDB" id="A0A1W6L4M8"/>
<dbReference type="InterPro" id="IPR013740">
    <property type="entry name" value="Redoxin"/>
</dbReference>
<dbReference type="InterPro" id="IPR037944">
    <property type="entry name" value="PRX5-like"/>
</dbReference>
<keyword evidence="4" id="KW-1185">Reference proteome</keyword>
<keyword evidence="2" id="KW-0560">Oxidoreductase</keyword>
<evidence type="ECO:0000256" key="1">
    <source>
        <dbReference type="ARBA" id="ARBA00022559"/>
    </source>
</evidence>
<dbReference type="InterPro" id="IPR036249">
    <property type="entry name" value="Thioredoxin-like_sf"/>
</dbReference>
<dbReference type="EMBL" id="CP015118">
    <property type="protein sequence ID" value="ARN19137.1"/>
    <property type="molecule type" value="Genomic_DNA"/>
</dbReference>
<reference evidence="3 4" key="1">
    <citation type="submission" date="2016-04" db="EMBL/GenBank/DDBJ databases">
        <title>Complete genome sequence of natural rubber-degrading, novel Gram-negative bacterium, Rhizobacter gummiphilus strain NS21.</title>
        <authorList>
            <person name="Tabata M."/>
            <person name="Kasai D."/>
            <person name="Fukuda M."/>
        </authorList>
    </citation>
    <scope>NUCLEOTIDE SEQUENCE [LARGE SCALE GENOMIC DNA]</scope>
    <source>
        <strain evidence="3 4">NS21</strain>
    </source>
</reference>
<dbReference type="OrthoDB" id="9800621at2"/>
<sequence length="252" mass="28149">MAHPAPDHRKEGDRVPDVSFRVRRDNDWTTLHGRQLFEGRNVVVFSLPGAFTPTCSSTHLPRYDQLAPVFRQHGIDDVVCLSVNDPFVMDEWARDQHCDNLTMLPDGNAEFTRQMGLLVDKRDLNFGDRSWRYSMLVRDGVIEKMFIEPDKEGDPFEVSDADTMLNYLAPEAKTPDAVAMLSREGCPFCAKAKKMLAEAKVPFVDVPLDATIRSKALSAIAGQATVPQVFVNGTRIGGSEDLERWLAARAVA</sequence>
<evidence type="ECO:0000313" key="3">
    <source>
        <dbReference type="EMBL" id="ARN19137.1"/>
    </source>
</evidence>
<dbReference type="GO" id="GO:0045454">
    <property type="term" value="P:cell redox homeostasis"/>
    <property type="evidence" value="ECO:0007669"/>
    <property type="project" value="TreeGrafter"/>
</dbReference>
<dbReference type="KEGG" id="rgu:A4W93_03955"/>
<dbReference type="PANTHER" id="PTHR10430">
    <property type="entry name" value="PEROXIREDOXIN"/>
    <property type="match status" value="1"/>
</dbReference>
<dbReference type="Proteomes" id="UP000193427">
    <property type="component" value="Chromosome"/>
</dbReference>
<dbReference type="SUPFAM" id="SSF52833">
    <property type="entry name" value="Thioredoxin-like"/>
    <property type="match status" value="1"/>
</dbReference>
<organism evidence="3 4">
    <name type="scientific">Piscinibacter gummiphilus</name>
    <dbReference type="NCBI Taxonomy" id="946333"/>
    <lineage>
        <taxon>Bacteria</taxon>
        <taxon>Pseudomonadati</taxon>
        <taxon>Pseudomonadota</taxon>
        <taxon>Betaproteobacteria</taxon>
        <taxon>Burkholderiales</taxon>
        <taxon>Sphaerotilaceae</taxon>
        <taxon>Piscinibacter</taxon>
    </lineage>
</organism>
<evidence type="ECO:0000313" key="4">
    <source>
        <dbReference type="Proteomes" id="UP000193427"/>
    </source>
</evidence>
<dbReference type="PRINTS" id="PR00160">
    <property type="entry name" value="GLUTAREDOXIN"/>
</dbReference>
<dbReference type="GO" id="GO:0042744">
    <property type="term" value="P:hydrogen peroxide catabolic process"/>
    <property type="evidence" value="ECO:0007669"/>
    <property type="project" value="TreeGrafter"/>
</dbReference>
<proteinExistence type="predicted"/>
<accession>A0A1W6L4M8</accession>
<keyword evidence="1 3" id="KW-0575">Peroxidase</keyword>
<protein>
    <submittedName>
        <fullName evidence="3">Glutathione peroxidase</fullName>
    </submittedName>
</protein>
<dbReference type="InterPro" id="IPR014025">
    <property type="entry name" value="Glutaredoxin_subgr"/>
</dbReference>
<dbReference type="PROSITE" id="PS51354">
    <property type="entry name" value="GLUTAREDOXIN_2"/>
    <property type="match status" value="1"/>
</dbReference>
<dbReference type="GO" id="GO:0034599">
    <property type="term" value="P:cellular response to oxidative stress"/>
    <property type="evidence" value="ECO:0007669"/>
    <property type="project" value="InterPro"/>
</dbReference>
<dbReference type="Pfam" id="PF00462">
    <property type="entry name" value="Glutaredoxin"/>
    <property type="match status" value="1"/>
</dbReference>
<dbReference type="PROSITE" id="PS51352">
    <property type="entry name" value="THIOREDOXIN_2"/>
    <property type="match status" value="1"/>
</dbReference>
<dbReference type="PANTHER" id="PTHR10430:SF16">
    <property type="entry name" value="PEROXIREDOXIN-5, MITOCHONDRIAL"/>
    <property type="match status" value="1"/>
</dbReference>
<dbReference type="RefSeq" id="WP_085749382.1">
    <property type="nucleotide sequence ID" value="NZ_BSPR01000002.1"/>
</dbReference>
<dbReference type="InterPro" id="IPR013766">
    <property type="entry name" value="Thioredoxin_domain"/>
</dbReference>
<evidence type="ECO:0000256" key="2">
    <source>
        <dbReference type="ARBA" id="ARBA00023002"/>
    </source>
</evidence>
<name>A0A1W6L4M8_9BURK</name>
<dbReference type="CDD" id="cd03013">
    <property type="entry name" value="PRX5_like"/>
    <property type="match status" value="1"/>
</dbReference>